<dbReference type="EMBL" id="RBKV01000002">
    <property type="protein sequence ID" value="RKR79874.1"/>
    <property type="molecule type" value="Genomic_DNA"/>
</dbReference>
<dbReference type="OrthoDB" id="4407017at2"/>
<proteinExistence type="predicted"/>
<accession>A0A495IV30</accession>
<evidence type="ECO:0000313" key="2">
    <source>
        <dbReference type="Proteomes" id="UP000274762"/>
    </source>
</evidence>
<sequence>MSTKADWTTAESAVRENADELRALDTHTALYGWAKTHKLDTRALWPKVKTEMRKQLGIDYNEIRDRVVAERAAQVVESAQDAPLIELWSAGDAEVNTYAVCNADGTEAWYGEFHSNDNIYDRGDDLSAELSAAEKAVFLAGKAREHQGLEVVRLQLHTCHPDIDADSVAASAARHQVAVTVDVAEQNPAVPQCRVPGYQSWHEVRLDTLFVVDDSEAAAS</sequence>
<dbReference type="AlphaFoldDB" id="A0A495IV30"/>
<comment type="caution">
    <text evidence="1">The sequence shown here is derived from an EMBL/GenBank/DDBJ whole genome shotgun (WGS) entry which is preliminary data.</text>
</comment>
<organism evidence="1 2">
    <name type="scientific">Williamsia marianensis</name>
    <dbReference type="NCBI Taxonomy" id="85044"/>
    <lineage>
        <taxon>Bacteria</taxon>
        <taxon>Bacillati</taxon>
        <taxon>Actinomycetota</taxon>
        <taxon>Actinomycetes</taxon>
        <taxon>Mycobacteriales</taxon>
        <taxon>Nocardiaceae</taxon>
        <taxon>Williamsia</taxon>
    </lineage>
</organism>
<evidence type="ECO:0000313" key="1">
    <source>
        <dbReference type="EMBL" id="RKR79874.1"/>
    </source>
</evidence>
<dbReference type="RefSeq" id="WP_062800996.1">
    <property type="nucleotide sequence ID" value="NZ_CBCRXS010000020.1"/>
</dbReference>
<gene>
    <name evidence="1" type="ORF">DFJ75_5017</name>
</gene>
<dbReference type="Proteomes" id="UP000274762">
    <property type="component" value="Unassembled WGS sequence"/>
</dbReference>
<name>A0A495IV30_WILMA</name>
<reference evidence="1 2" key="1">
    <citation type="submission" date="2018-10" db="EMBL/GenBank/DDBJ databases">
        <title>Sequencing the genomes of 1000 actinobacteria strains.</title>
        <authorList>
            <person name="Klenk H.-P."/>
        </authorList>
    </citation>
    <scope>NUCLEOTIDE SEQUENCE [LARGE SCALE GENOMIC DNA]</scope>
    <source>
        <strain evidence="1 2">DSM 44343</strain>
    </source>
</reference>
<protein>
    <submittedName>
        <fullName evidence="1">Uncharacterized protein</fullName>
    </submittedName>
</protein>